<keyword evidence="13 16" id="KW-0131">Cell cycle</keyword>
<evidence type="ECO:0000256" key="7">
    <source>
        <dbReference type="ARBA" id="ARBA00022630"/>
    </source>
</evidence>
<keyword evidence="11 16" id="KW-0573">Peptidoglycan synthesis</keyword>
<evidence type="ECO:0000256" key="12">
    <source>
        <dbReference type="ARBA" id="ARBA00023002"/>
    </source>
</evidence>
<evidence type="ECO:0000313" key="19">
    <source>
        <dbReference type="Proteomes" id="UP000790580"/>
    </source>
</evidence>
<dbReference type="PROSITE" id="PS51387">
    <property type="entry name" value="FAD_PCMH"/>
    <property type="match status" value="1"/>
</dbReference>
<comment type="similarity">
    <text evidence="16">Belongs to the MurB family.</text>
</comment>
<evidence type="ECO:0000256" key="1">
    <source>
        <dbReference type="ARBA" id="ARBA00001974"/>
    </source>
</evidence>
<evidence type="ECO:0000256" key="14">
    <source>
        <dbReference type="ARBA" id="ARBA00023316"/>
    </source>
</evidence>
<keyword evidence="14 16" id="KW-0961">Cell wall biogenesis/degradation</keyword>
<sequence length="300" mass="32749">MIDLKKKLQDLNVGRITENEPLKNHTTWKIGGPAQIFFEPDSIEGLKKGMSAIADADVPWFVLGKGSNLLISDKGLEGVVIKMGDNLTHLEEDGETITVGAGYSLIKLATIMSKKGLSGLEFAGGIPGSVGGAVFMNAGAHGSDISNILVKAHVLMPDGTLKWLSKDDMDFSYRTSRLQNDGGVCVEAIFKLTTGDKDTIKQELQANKEYRRNTQPWNYPCCGSVFRNPLPQHAGKLIEESGLKGFSIGDAQISEMHANFIVNKGEATAQNVIDLIQHIQQTIYEKYQVTLETEVERIGN</sequence>
<keyword evidence="7 16" id="KW-0285">Flavoprotein</keyword>
<feature type="active site" evidence="16">
    <location>
        <position position="174"/>
    </location>
</feature>
<comment type="caution">
    <text evidence="18">The sequence shown here is derived from an EMBL/GenBank/DDBJ whole genome shotgun (WGS) entry which is preliminary data.</text>
</comment>
<dbReference type="Pfam" id="PF02873">
    <property type="entry name" value="MurB_C"/>
    <property type="match status" value="1"/>
</dbReference>
<keyword evidence="10 16" id="KW-0133">Cell shape</keyword>
<comment type="subcellular location">
    <subcellularLocation>
        <location evidence="3 16">Cytoplasm</location>
    </subcellularLocation>
</comment>
<dbReference type="EMBL" id="JAHQCR010000017">
    <property type="protein sequence ID" value="MBU9720440.1"/>
    <property type="molecule type" value="Genomic_DNA"/>
</dbReference>
<dbReference type="InterPro" id="IPR016169">
    <property type="entry name" value="FAD-bd_PCMH_sub2"/>
</dbReference>
<keyword evidence="12 16" id="KW-0560">Oxidoreductase</keyword>
<dbReference type="InterPro" id="IPR003170">
    <property type="entry name" value="MurB"/>
</dbReference>
<evidence type="ECO:0000256" key="10">
    <source>
        <dbReference type="ARBA" id="ARBA00022960"/>
    </source>
</evidence>
<dbReference type="RefSeq" id="WP_088075797.1">
    <property type="nucleotide sequence ID" value="NZ_JAHQCR010000017.1"/>
</dbReference>
<dbReference type="PANTHER" id="PTHR21071:SF5">
    <property type="entry name" value="UDP-N-ACETYLENOLPYRUVOYLGLUCOSAMINE REDUCTASE"/>
    <property type="match status" value="1"/>
</dbReference>
<dbReference type="SUPFAM" id="SSF56176">
    <property type="entry name" value="FAD-binding/transporter-associated domain-like"/>
    <property type="match status" value="1"/>
</dbReference>
<dbReference type="SUPFAM" id="SSF56194">
    <property type="entry name" value="Uridine diphospho-N-Acetylenolpyruvylglucosamine reductase, MurB, C-terminal domain"/>
    <property type="match status" value="1"/>
</dbReference>
<dbReference type="InterPro" id="IPR036318">
    <property type="entry name" value="FAD-bd_PCMH-like_sf"/>
</dbReference>
<comment type="catalytic activity">
    <reaction evidence="15 16">
        <text>UDP-N-acetyl-alpha-D-muramate + NADP(+) = UDP-N-acetyl-3-O-(1-carboxyvinyl)-alpha-D-glucosamine + NADPH + H(+)</text>
        <dbReference type="Rhea" id="RHEA:12248"/>
        <dbReference type="ChEBI" id="CHEBI:15378"/>
        <dbReference type="ChEBI" id="CHEBI:57783"/>
        <dbReference type="ChEBI" id="CHEBI:58349"/>
        <dbReference type="ChEBI" id="CHEBI:68483"/>
        <dbReference type="ChEBI" id="CHEBI:70757"/>
        <dbReference type="EC" id="1.3.1.98"/>
    </reaction>
</comment>
<dbReference type="NCBIfam" id="TIGR00179">
    <property type="entry name" value="murB"/>
    <property type="match status" value="1"/>
</dbReference>
<comment type="cofactor">
    <cofactor evidence="1 16">
        <name>FAD</name>
        <dbReference type="ChEBI" id="CHEBI:57692"/>
    </cofactor>
</comment>
<dbReference type="NCBIfam" id="NF010480">
    <property type="entry name" value="PRK13905.1"/>
    <property type="match status" value="1"/>
</dbReference>
<reference evidence="18 19" key="1">
    <citation type="submission" date="2021-06" db="EMBL/GenBank/DDBJ databases">
        <title>Bacillus sp. RD4P76, an endophyte from a halophyte.</title>
        <authorList>
            <person name="Sun J.-Q."/>
        </authorList>
    </citation>
    <scope>NUCLEOTIDE SEQUENCE [LARGE SCALE GENOMIC DNA]</scope>
    <source>
        <strain evidence="18 19">JCM 17098</strain>
    </source>
</reference>
<dbReference type="Gene3D" id="3.30.465.10">
    <property type="match status" value="1"/>
</dbReference>
<feature type="active site" evidence="16">
    <location>
        <position position="294"/>
    </location>
</feature>
<evidence type="ECO:0000256" key="13">
    <source>
        <dbReference type="ARBA" id="ARBA00023306"/>
    </source>
</evidence>
<evidence type="ECO:0000256" key="2">
    <source>
        <dbReference type="ARBA" id="ARBA00003921"/>
    </source>
</evidence>
<gene>
    <name evidence="16 18" type="primary">murB</name>
    <name evidence="18" type="ORF">KS407_03160</name>
</gene>
<dbReference type="PANTHER" id="PTHR21071">
    <property type="entry name" value="UDP-N-ACETYLENOLPYRUVOYLGLUCOSAMINE REDUCTASE"/>
    <property type="match status" value="1"/>
</dbReference>
<organism evidence="18 19">
    <name type="scientific">Evansella alkalicola</name>
    <dbReference type="NCBI Taxonomy" id="745819"/>
    <lineage>
        <taxon>Bacteria</taxon>
        <taxon>Bacillati</taxon>
        <taxon>Bacillota</taxon>
        <taxon>Bacilli</taxon>
        <taxon>Bacillales</taxon>
        <taxon>Bacillaceae</taxon>
        <taxon>Evansella</taxon>
    </lineage>
</organism>
<dbReference type="GO" id="GO:0008762">
    <property type="term" value="F:UDP-N-acetylmuramate dehydrogenase activity"/>
    <property type="evidence" value="ECO:0007669"/>
    <property type="project" value="UniProtKB-EC"/>
</dbReference>
<dbReference type="InterPro" id="IPR016167">
    <property type="entry name" value="FAD-bd_PCMH_sub1"/>
</dbReference>
<feature type="active site" description="Proton donor" evidence="16">
    <location>
        <position position="224"/>
    </location>
</feature>
<evidence type="ECO:0000259" key="17">
    <source>
        <dbReference type="PROSITE" id="PS51387"/>
    </source>
</evidence>
<feature type="domain" description="FAD-binding PCMH-type" evidence="17">
    <location>
        <begin position="29"/>
        <end position="195"/>
    </location>
</feature>
<keyword evidence="6 16" id="KW-0132">Cell division</keyword>
<keyword evidence="9 16" id="KW-0521">NADP</keyword>
<dbReference type="Gene3D" id="3.30.43.10">
    <property type="entry name" value="Uridine Diphospho-n-acetylenolpyruvylglucosamine Reductase, domain 2"/>
    <property type="match status" value="1"/>
</dbReference>
<dbReference type="Proteomes" id="UP000790580">
    <property type="component" value="Unassembled WGS sequence"/>
</dbReference>
<dbReference type="InterPro" id="IPR036635">
    <property type="entry name" value="MurB_C_sf"/>
</dbReference>
<evidence type="ECO:0000256" key="5">
    <source>
        <dbReference type="ARBA" id="ARBA00022490"/>
    </source>
</evidence>
<dbReference type="InterPro" id="IPR006094">
    <property type="entry name" value="Oxid_FAD_bind_N"/>
</dbReference>
<dbReference type="EC" id="1.3.1.98" evidence="16"/>
<keyword evidence="5 16" id="KW-0963">Cytoplasm</keyword>
<accession>A0ABS6JPH6</accession>
<evidence type="ECO:0000256" key="15">
    <source>
        <dbReference type="ARBA" id="ARBA00048914"/>
    </source>
</evidence>
<dbReference type="HAMAP" id="MF_00037">
    <property type="entry name" value="MurB"/>
    <property type="match status" value="1"/>
</dbReference>
<comment type="pathway">
    <text evidence="4 16">Cell wall biogenesis; peptidoglycan biosynthesis.</text>
</comment>
<proteinExistence type="inferred from homology"/>
<evidence type="ECO:0000256" key="9">
    <source>
        <dbReference type="ARBA" id="ARBA00022857"/>
    </source>
</evidence>
<keyword evidence="8 16" id="KW-0274">FAD</keyword>
<dbReference type="Gene3D" id="3.90.78.10">
    <property type="entry name" value="UDP-N-acetylenolpyruvoylglucosamine reductase, C-terminal domain"/>
    <property type="match status" value="1"/>
</dbReference>
<protein>
    <recommendedName>
        <fullName evidence="16">UDP-N-acetylenolpyruvoylglucosamine reductase</fullName>
        <ecNumber evidence="16">1.3.1.98</ecNumber>
    </recommendedName>
    <alternativeName>
        <fullName evidence="16">UDP-N-acetylmuramate dehydrogenase</fullName>
    </alternativeName>
</protein>
<evidence type="ECO:0000313" key="18">
    <source>
        <dbReference type="EMBL" id="MBU9720440.1"/>
    </source>
</evidence>
<dbReference type="InterPro" id="IPR016166">
    <property type="entry name" value="FAD-bd_PCMH"/>
</dbReference>
<evidence type="ECO:0000256" key="11">
    <source>
        <dbReference type="ARBA" id="ARBA00022984"/>
    </source>
</evidence>
<dbReference type="Pfam" id="PF01565">
    <property type="entry name" value="FAD_binding_4"/>
    <property type="match status" value="1"/>
</dbReference>
<evidence type="ECO:0000256" key="4">
    <source>
        <dbReference type="ARBA" id="ARBA00004752"/>
    </source>
</evidence>
<comment type="function">
    <text evidence="2 16">Cell wall formation.</text>
</comment>
<evidence type="ECO:0000256" key="16">
    <source>
        <dbReference type="HAMAP-Rule" id="MF_00037"/>
    </source>
</evidence>
<keyword evidence="19" id="KW-1185">Reference proteome</keyword>
<evidence type="ECO:0000256" key="8">
    <source>
        <dbReference type="ARBA" id="ARBA00022827"/>
    </source>
</evidence>
<name>A0ABS6JPH6_9BACI</name>
<evidence type="ECO:0000256" key="3">
    <source>
        <dbReference type="ARBA" id="ARBA00004496"/>
    </source>
</evidence>
<dbReference type="InterPro" id="IPR011601">
    <property type="entry name" value="MurB_C"/>
</dbReference>
<evidence type="ECO:0000256" key="6">
    <source>
        <dbReference type="ARBA" id="ARBA00022618"/>
    </source>
</evidence>